<proteinExistence type="predicted"/>
<comment type="caution">
    <text evidence="2">The sequence shown here is derived from an EMBL/GenBank/DDBJ whole genome shotgun (WGS) entry which is preliminary data.</text>
</comment>
<feature type="non-terminal residue" evidence="2">
    <location>
        <position position="1"/>
    </location>
</feature>
<accession>A0A699WMD6</accession>
<evidence type="ECO:0000313" key="2">
    <source>
        <dbReference type="EMBL" id="GFD45624.1"/>
    </source>
</evidence>
<feature type="region of interest" description="Disordered" evidence="1">
    <location>
        <begin position="37"/>
        <end position="61"/>
    </location>
</feature>
<dbReference type="AlphaFoldDB" id="A0A699WMD6"/>
<dbReference type="EMBL" id="BKCJ011653751">
    <property type="protein sequence ID" value="GFD45624.1"/>
    <property type="molecule type" value="Genomic_DNA"/>
</dbReference>
<feature type="non-terminal residue" evidence="2">
    <location>
        <position position="84"/>
    </location>
</feature>
<gene>
    <name evidence="2" type="ORF">Tci_917593</name>
</gene>
<organism evidence="2">
    <name type="scientific">Tanacetum cinerariifolium</name>
    <name type="common">Dalmatian daisy</name>
    <name type="synonym">Chrysanthemum cinerariifolium</name>
    <dbReference type="NCBI Taxonomy" id="118510"/>
    <lineage>
        <taxon>Eukaryota</taxon>
        <taxon>Viridiplantae</taxon>
        <taxon>Streptophyta</taxon>
        <taxon>Embryophyta</taxon>
        <taxon>Tracheophyta</taxon>
        <taxon>Spermatophyta</taxon>
        <taxon>Magnoliopsida</taxon>
        <taxon>eudicotyledons</taxon>
        <taxon>Gunneridae</taxon>
        <taxon>Pentapetalae</taxon>
        <taxon>asterids</taxon>
        <taxon>campanulids</taxon>
        <taxon>Asterales</taxon>
        <taxon>Asteraceae</taxon>
        <taxon>Asteroideae</taxon>
        <taxon>Anthemideae</taxon>
        <taxon>Anthemidinae</taxon>
        <taxon>Tanacetum</taxon>
    </lineage>
</organism>
<feature type="compositionally biased region" description="Acidic residues" evidence="1">
    <location>
        <begin position="1"/>
        <end position="12"/>
    </location>
</feature>
<protein>
    <submittedName>
        <fullName evidence="2">Uncharacterized protein</fullName>
    </submittedName>
</protein>
<evidence type="ECO:0000256" key="1">
    <source>
        <dbReference type="SAM" id="MobiDB-lite"/>
    </source>
</evidence>
<sequence length="84" mass="9141">STEETEPFETDESAATPPPHPAYRTTYRISIPAPVPMPAWTDSELPSASHRKDRPEVNLPPQKRLDIALGPRYEVGESSSAAAA</sequence>
<name>A0A699WMD6_TANCI</name>
<reference evidence="2" key="1">
    <citation type="journal article" date="2019" name="Sci. Rep.">
        <title>Draft genome of Tanacetum cinerariifolium, the natural source of mosquito coil.</title>
        <authorList>
            <person name="Yamashiro T."/>
            <person name="Shiraishi A."/>
            <person name="Satake H."/>
            <person name="Nakayama K."/>
        </authorList>
    </citation>
    <scope>NUCLEOTIDE SEQUENCE</scope>
</reference>
<feature type="region of interest" description="Disordered" evidence="1">
    <location>
        <begin position="1"/>
        <end position="25"/>
    </location>
</feature>